<evidence type="ECO:0000313" key="2">
    <source>
        <dbReference type="EMBL" id="PWR18603.1"/>
    </source>
</evidence>
<keyword evidence="1" id="KW-0472">Membrane</keyword>
<dbReference type="RefSeq" id="WP_109907649.1">
    <property type="nucleotide sequence ID" value="NZ_QGLE01000013.1"/>
</dbReference>
<sequence length="156" mass="16924">MTDAYTLVKLLHILSSTILFGTGIGTAFQMLMATRDGRPEVVARVADQVVRADWWFTTPAVIVQPISGLALVHLAGYSLGETWLLASLALYAVAGAAWLPVVVIQRRLRDLAAASAQAGAPLSPAWHRLFRWWFLLGWPGFGAVIGIFALMVIRPG</sequence>
<evidence type="ECO:0000256" key="1">
    <source>
        <dbReference type="SAM" id="Phobius"/>
    </source>
</evidence>
<feature type="transmembrane region" description="Helical" evidence="1">
    <location>
        <begin position="132"/>
        <end position="153"/>
    </location>
</feature>
<name>A0A317DZU4_9PROT</name>
<feature type="transmembrane region" description="Helical" evidence="1">
    <location>
        <begin position="12"/>
        <end position="33"/>
    </location>
</feature>
<reference evidence="2 3" key="1">
    <citation type="submission" date="2018-05" db="EMBL/GenBank/DDBJ databases">
        <title>Zavarzinia sp. HR-AS.</title>
        <authorList>
            <person name="Lee Y."/>
            <person name="Jeon C.O."/>
        </authorList>
    </citation>
    <scope>NUCLEOTIDE SEQUENCE [LARGE SCALE GENOMIC DNA]</scope>
    <source>
        <strain evidence="2 3">HR-AS</strain>
    </source>
</reference>
<feature type="transmembrane region" description="Helical" evidence="1">
    <location>
        <begin position="83"/>
        <end position="104"/>
    </location>
</feature>
<dbReference type="AlphaFoldDB" id="A0A317DZU4"/>
<comment type="caution">
    <text evidence="2">The sequence shown here is derived from an EMBL/GenBank/DDBJ whole genome shotgun (WGS) entry which is preliminary data.</text>
</comment>
<gene>
    <name evidence="2" type="ORF">DKG74_18425</name>
</gene>
<feature type="transmembrane region" description="Helical" evidence="1">
    <location>
        <begin position="54"/>
        <end position="77"/>
    </location>
</feature>
<proteinExistence type="predicted"/>
<dbReference type="EMBL" id="QGLE01000013">
    <property type="protein sequence ID" value="PWR18603.1"/>
    <property type="molecule type" value="Genomic_DNA"/>
</dbReference>
<organism evidence="2 3">
    <name type="scientific">Zavarzinia aquatilis</name>
    <dbReference type="NCBI Taxonomy" id="2211142"/>
    <lineage>
        <taxon>Bacteria</taxon>
        <taxon>Pseudomonadati</taxon>
        <taxon>Pseudomonadota</taxon>
        <taxon>Alphaproteobacteria</taxon>
        <taxon>Rhodospirillales</taxon>
        <taxon>Zavarziniaceae</taxon>
        <taxon>Zavarzinia</taxon>
    </lineage>
</organism>
<dbReference type="Proteomes" id="UP000245461">
    <property type="component" value="Unassembled WGS sequence"/>
</dbReference>
<protein>
    <submittedName>
        <fullName evidence="2">DUF2269 domain-containing protein</fullName>
    </submittedName>
</protein>
<dbReference type="OrthoDB" id="9786302at2"/>
<keyword evidence="1" id="KW-0812">Transmembrane</keyword>
<dbReference type="Pfam" id="PF10027">
    <property type="entry name" value="DUF2269"/>
    <property type="match status" value="1"/>
</dbReference>
<accession>A0A317DZU4</accession>
<evidence type="ECO:0000313" key="3">
    <source>
        <dbReference type="Proteomes" id="UP000245461"/>
    </source>
</evidence>
<keyword evidence="1" id="KW-1133">Transmembrane helix</keyword>
<keyword evidence="3" id="KW-1185">Reference proteome</keyword>
<dbReference type="InterPro" id="IPR018729">
    <property type="entry name" value="DUF2269_transmembrane"/>
</dbReference>